<organism evidence="13 14">
    <name type="scientific">Amycolatopsis tucumanensis</name>
    <dbReference type="NCBI Taxonomy" id="401106"/>
    <lineage>
        <taxon>Bacteria</taxon>
        <taxon>Bacillati</taxon>
        <taxon>Actinomycetota</taxon>
        <taxon>Actinomycetes</taxon>
        <taxon>Pseudonocardiales</taxon>
        <taxon>Pseudonocardiaceae</taxon>
        <taxon>Amycolatopsis</taxon>
    </lineage>
</organism>
<keyword evidence="11" id="KW-0963">Cytoplasm</keyword>
<name>A0ABP7J1C1_9PSEU</name>
<evidence type="ECO:0000256" key="3">
    <source>
        <dbReference type="ARBA" id="ARBA00022485"/>
    </source>
</evidence>
<feature type="binding site" evidence="11">
    <location>
        <position position="78"/>
    </location>
    <ligand>
        <name>[4Fe-4S] cluster</name>
        <dbReference type="ChEBI" id="CHEBI:49883"/>
    </ligand>
</feature>
<evidence type="ECO:0000256" key="6">
    <source>
        <dbReference type="ARBA" id="ARBA00023014"/>
    </source>
</evidence>
<dbReference type="Proteomes" id="UP001501624">
    <property type="component" value="Unassembled WGS sequence"/>
</dbReference>
<dbReference type="InterPro" id="IPR003482">
    <property type="entry name" value="Whib"/>
</dbReference>
<feature type="domain" description="4Fe-4S Wbl-type" evidence="12">
    <location>
        <begin position="49"/>
        <end position="111"/>
    </location>
</feature>
<evidence type="ECO:0000256" key="7">
    <source>
        <dbReference type="ARBA" id="ARBA00023015"/>
    </source>
</evidence>
<evidence type="ECO:0000256" key="9">
    <source>
        <dbReference type="ARBA" id="ARBA00023157"/>
    </source>
</evidence>
<evidence type="ECO:0000256" key="5">
    <source>
        <dbReference type="ARBA" id="ARBA00023004"/>
    </source>
</evidence>
<feature type="binding site" evidence="11">
    <location>
        <position position="50"/>
    </location>
    <ligand>
        <name>[4Fe-4S] cluster</name>
        <dbReference type="ChEBI" id="CHEBI:49883"/>
    </ligand>
</feature>
<keyword evidence="9 11" id="KW-1015">Disulfide bond</keyword>
<dbReference type="EMBL" id="BAABCM010000009">
    <property type="protein sequence ID" value="GAA3831504.1"/>
    <property type="molecule type" value="Genomic_DNA"/>
</dbReference>
<proteinExistence type="inferred from homology"/>
<sequence length="172" mass="19271">MPTPRTLDPDRPFRTLTATAVPRRPRTPVVSWADLDVDRDELAWRDRAACRDDAEPEVFFPDPGGQAAETVAAAKQRCALCPVRAACLAYALARKERFGVWGGLTERERRALLRGRRPRSKSGHRDREIARLTRLGLTAAEIAERLGITPRTVVRSRARGRLDHQPGDVKES</sequence>
<comment type="caution">
    <text evidence="13">The sequence shown here is derived from an EMBL/GenBank/DDBJ whole genome shotgun (WGS) entry which is preliminary data.</text>
</comment>
<dbReference type="InterPro" id="IPR016032">
    <property type="entry name" value="Sig_transdc_resp-reg_C-effctor"/>
</dbReference>
<dbReference type="Gene3D" id="1.10.10.10">
    <property type="entry name" value="Winged helix-like DNA-binding domain superfamily/Winged helix DNA-binding domain"/>
    <property type="match status" value="1"/>
</dbReference>
<protein>
    <recommendedName>
        <fullName evidence="11">Transcriptional regulator WhiB</fullName>
    </recommendedName>
</protein>
<comment type="cofactor">
    <cofactor evidence="11">
        <name>[4Fe-4S] cluster</name>
        <dbReference type="ChEBI" id="CHEBI:49883"/>
    </cofactor>
    <text evidence="11">Binds 1 [4Fe-4S] cluster per subunit. Following nitrosylation of the [4Fe-4S] cluster binds 1 [4Fe-8(NO)] cluster per subunit.</text>
</comment>
<reference evidence="14" key="1">
    <citation type="journal article" date="2019" name="Int. J. Syst. Evol. Microbiol.">
        <title>The Global Catalogue of Microorganisms (GCM) 10K type strain sequencing project: providing services to taxonomists for standard genome sequencing and annotation.</title>
        <authorList>
            <consortium name="The Broad Institute Genomics Platform"/>
            <consortium name="The Broad Institute Genome Sequencing Center for Infectious Disease"/>
            <person name="Wu L."/>
            <person name="Ma J."/>
        </authorList>
    </citation>
    <scope>NUCLEOTIDE SEQUENCE [LARGE SCALE GENOMIC DNA]</scope>
    <source>
        <strain evidence="14">JCM 17017</strain>
    </source>
</reference>
<dbReference type="PROSITE" id="PS51674">
    <property type="entry name" value="4FE4S_WBL"/>
    <property type="match status" value="1"/>
</dbReference>
<evidence type="ECO:0000259" key="12">
    <source>
        <dbReference type="PROSITE" id="PS51674"/>
    </source>
</evidence>
<evidence type="ECO:0000256" key="4">
    <source>
        <dbReference type="ARBA" id="ARBA00022723"/>
    </source>
</evidence>
<dbReference type="SUPFAM" id="SSF46894">
    <property type="entry name" value="C-terminal effector domain of the bipartite response regulators"/>
    <property type="match status" value="1"/>
</dbReference>
<comment type="subcellular location">
    <subcellularLocation>
        <location evidence="1 11">Cytoplasm</location>
    </subcellularLocation>
</comment>
<feature type="binding site" evidence="11">
    <location>
        <position position="87"/>
    </location>
    <ligand>
        <name>[4Fe-4S] cluster</name>
        <dbReference type="ChEBI" id="CHEBI:49883"/>
    </ligand>
</feature>
<evidence type="ECO:0000256" key="10">
    <source>
        <dbReference type="ARBA" id="ARBA00023163"/>
    </source>
</evidence>
<accession>A0ABP7J1C1</accession>
<evidence type="ECO:0000256" key="11">
    <source>
        <dbReference type="HAMAP-Rule" id="MF_01479"/>
    </source>
</evidence>
<dbReference type="InterPro" id="IPR036388">
    <property type="entry name" value="WH-like_DNA-bd_sf"/>
</dbReference>
<keyword evidence="7 11" id="KW-0805">Transcription regulation</keyword>
<keyword evidence="14" id="KW-1185">Reference proteome</keyword>
<keyword evidence="6 11" id="KW-0411">Iron-sulfur</keyword>
<gene>
    <name evidence="11" type="primary">whiB</name>
    <name evidence="13" type="ORF">GCM10022380_57600</name>
</gene>
<comment type="PTM">
    <text evidence="11">The Fe-S cluster can be nitrosylated by nitric oxide (NO).</text>
</comment>
<evidence type="ECO:0000256" key="2">
    <source>
        <dbReference type="ARBA" id="ARBA00006597"/>
    </source>
</evidence>
<feature type="binding site" evidence="11">
    <location>
        <position position="81"/>
    </location>
    <ligand>
        <name>[4Fe-4S] cluster</name>
        <dbReference type="ChEBI" id="CHEBI:49883"/>
    </ligand>
</feature>
<dbReference type="PANTHER" id="PTHR38839">
    <property type="entry name" value="TRANSCRIPTIONAL REGULATOR WHID-RELATED"/>
    <property type="match status" value="1"/>
</dbReference>
<comment type="similarity">
    <text evidence="2 11">Belongs to the WhiB family.</text>
</comment>
<keyword evidence="4 11" id="KW-0479">Metal-binding</keyword>
<evidence type="ECO:0000313" key="13">
    <source>
        <dbReference type="EMBL" id="GAA3831504.1"/>
    </source>
</evidence>
<dbReference type="InterPro" id="IPR034768">
    <property type="entry name" value="4FE4S_WBL"/>
</dbReference>
<keyword evidence="3 11" id="KW-0004">4Fe-4S</keyword>
<dbReference type="RefSeq" id="WP_272882180.1">
    <property type="nucleotide sequence ID" value="NZ_BAABCM010000009.1"/>
</dbReference>
<evidence type="ECO:0000256" key="1">
    <source>
        <dbReference type="ARBA" id="ARBA00004496"/>
    </source>
</evidence>
<keyword evidence="10 11" id="KW-0804">Transcription</keyword>
<dbReference type="Pfam" id="PF02467">
    <property type="entry name" value="Whib"/>
    <property type="match status" value="1"/>
</dbReference>
<dbReference type="HAMAP" id="MF_01479">
    <property type="entry name" value="WhiB"/>
    <property type="match status" value="1"/>
</dbReference>
<keyword evidence="5 11" id="KW-0408">Iron</keyword>
<keyword evidence="8 11" id="KW-0238">DNA-binding</keyword>
<comment type="function">
    <text evidence="11">Acts as a transcriptional regulator. Probably redox-responsive. The apo- but not holo-form probably binds DNA.</text>
</comment>
<evidence type="ECO:0000256" key="8">
    <source>
        <dbReference type="ARBA" id="ARBA00023125"/>
    </source>
</evidence>
<comment type="PTM">
    <text evidence="11">Upon Fe-S cluster removal intramolecular disulfide bonds are formed.</text>
</comment>
<evidence type="ECO:0000313" key="14">
    <source>
        <dbReference type="Proteomes" id="UP001501624"/>
    </source>
</evidence>